<dbReference type="Pfam" id="PF00188">
    <property type="entry name" value="CAP"/>
    <property type="match status" value="1"/>
</dbReference>
<name>A0A0C2GDH6_9BILA</name>
<evidence type="ECO:0000313" key="3">
    <source>
        <dbReference type="Proteomes" id="UP000054047"/>
    </source>
</evidence>
<organism evidence="2 3">
    <name type="scientific">Ancylostoma duodenale</name>
    <dbReference type="NCBI Taxonomy" id="51022"/>
    <lineage>
        <taxon>Eukaryota</taxon>
        <taxon>Metazoa</taxon>
        <taxon>Ecdysozoa</taxon>
        <taxon>Nematoda</taxon>
        <taxon>Chromadorea</taxon>
        <taxon>Rhabditida</taxon>
        <taxon>Rhabditina</taxon>
        <taxon>Rhabditomorpha</taxon>
        <taxon>Strongyloidea</taxon>
        <taxon>Ancylostomatidae</taxon>
        <taxon>Ancylostomatinae</taxon>
        <taxon>Ancylostoma</taxon>
    </lineage>
</organism>
<protein>
    <recommendedName>
        <fullName evidence="1">SCP domain-containing protein</fullName>
    </recommendedName>
</protein>
<reference evidence="2 3" key="1">
    <citation type="submission" date="2013-12" db="EMBL/GenBank/DDBJ databases">
        <title>Draft genome of the parsitic nematode Ancylostoma duodenale.</title>
        <authorList>
            <person name="Mitreva M."/>
        </authorList>
    </citation>
    <scope>NUCLEOTIDE SEQUENCE [LARGE SCALE GENOMIC DNA]</scope>
    <source>
        <strain evidence="2 3">Zhejiang</strain>
    </source>
</reference>
<evidence type="ECO:0000313" key="2">
    <source>
        <dbReference type="EMBL" id="KIH55151.1"/>
    </source>
</evidence>
<feature type="domain" description="SCP" evidence="1">
    <location>
        <begin position="6"/>
        <end position="68"/>
    </location>
</feature>
<dbReference type="AlphaFoldDB" id="A0A0C2GDH6"/>
<dbReference type="SUPFAM" id="SSF55797">
    <property type="entry name" value="PR-1-like"/>
    <property type="match status" value="1"/>
</dbReference>
<keyword evidence="3" id="KW-1185">Reference proteome</keyword>
<proteinExistence type="predicted"/>
<sequence>MREKILDYHNKARVQLANGHERNKTGRLPSAKNMYELLWDCELEKKAQVAIANCPENLSDLQGYGTNFGKM</sequence>
<dbReference type="EMBL" id="KN737814">
    <property type="protein sequence ID" value="KIH55151.1"/>
    <property type="molecule type" value="Genomic_DNA"/>
</dbReference>
<dbReference type="InterPro" id="IPR035940">
    <property type="entry name" value="CAP_sf"/>
</dbReference>
<dbReference type="Proteomes" id="UP000054047">
    <property type="component" value="Unassembled WGS sequence"/>
</dbReference>
<evidence type="ECO:0000259" key="1">
    <source>
        <dbReference type="Pfam" id="PF00188"/>
    </source>
</evidence>
<dbReference type="CDD" id="cd05380">
    <property type="entry name" value="CAP_euk"/>
    <property type="match status" value="1"/>
</dbReference>
<dbReference type="InterPro" id="IPR014044">
    <property type="entry name" value="CAP_dom"/>
</dbReference>
<dbReference type="Gene3D" id="3.40.33.10">
    <property type="entry name" value="CAP"/>
    <property type="match status" value="1"/>
</dbReference>
<accession>A0A0C2GDH6</accession>
<gene>
    <name evidence="2" type="ORF">ANCDUO_14697</name>
</gene>
<dbReference type="OrthoDB" id="5873663at2759"/>